<dbReference type="AlphaFoldDB" id="A0A1I0H223"/>
<dbReference type="Gene3D" id="3.40.50.300">
    <property type="entry name" value="P-loop containing nucleotide triphosphate hydrolases"/>
    <property type="match status" value="1"/>
</dbReference>
<reference evidence="1 2" key="1">
    <citation type="submission" date="2016-10" db="EMBL/GenBank/DDBJ databases">
        <authorList>
            <person name="de Groot N.N."/>
        </authorList>
    </citation>
    <scope>NUCLEOTIDE SEQUENCE [LARGE SCALE GENOMIC DNA]</scope>
    <source>
        <strain evidence="1 2">KH1P1</strain>
    </source>
</reference>
<evidence type="ECO:0000313" key="2">
    <source>
        <dbReference type="Proteomes" id="UP000199820"/>
    </source>
</evidence>
<dbReference type="OrthoDB" id="7788065at2"/>
<sequence>MNEFVIRTEELTKEQISDFFVSSDYEQAVIDKLKAPSPVLLVGSRGVGKSFLFKVCEIQLLNDFERLRILPVSLTFRKASLVKTSTPDQFQYWMLARICSELLRTLRKTGTITPIASGLGVLSGETASELSKTDYLVKEFEDSWRTPGKTIDITNLPTLDDFLDAVQDLCEELNILRIVLFIDEAAHVFLPQQQREFFTLFRDLRSPFIKCNAAVYPGVTVYGETFEPIHDAVRIDLVRNVNDPNYIANMKEMVLRQVRDSSLATRLSKNGQNFTLLAYAASGNPRYLLNSIAMAERMDSKSVNQVFREYYREKQWAEHTKLSDRFPGYKRFIDWGRDFLETNVIPELKTKNDDYLLNGNGKGTTFYFWVHNSAPHEVKEAFRILEYSGLVYEDAAGIRATRSEVGTRYMVNIGCLLAFEASPTATGLSIIRQADIRRMSEYGANQAVFKKIQGCVIGTETDVLKEHLRKNIDLLDLTDWQKQKMHEISINTIGELISAPEDRLKTAKYIADVRARTIRNAGIAAVCEYLLG</sequence>
<name>A0A1I0H223_9FIRM</name>
<keyword evidence="2" id="KW-1185">Reference proteome</keyword>
<dbReference type="Proteomes" id="UP000199820">
    <property type="component" value="Unassembled WGS sequence"/>
</dbReference>
<dbReference type="InterPro" id="IPR027417">
    <property type="entry name" value="P-loop_NTPase"/>
</dbReference>
<dbReference type="EMBL" id="FOIL01000042">
    <property type="protein sequence ID" value="SET77612.1"/>
    <property type="molecule type" value="Genomic_DNA"/>
</dbReference>
<dbReference type="SUPFAM" id="SSF52540">
    <property type="entry name" value="P-loop containing nucleoside triphosphate hydrolases"/>
    <property type="match status" value="1"/>
</dbReference>
<evidence type="ECO:0000313" key="1">
    <source>
        <dbReference type="EMBL" id="SET77612.1"/>
    </source>
</evidence>
<gene>
    <name evidence="1" type="ORF">SAMN04487771_104216</name>
</gene>
<accession>A0A1I0H223</accession>
<organism evidence="1 2">
    <name type="scientific">[Clostridium] aminophilum</name>
    <dbReference type="NCBI Taxonomy" id="1526"/>
    <lineage>
        <taxon>Bacteria</taxon>
        <taxon>Bacillati</taxon>
        <taxon>Bacillota</taxon>
        <taxon>Clostridia</taxon>
        <taxon>Lachnospirales</taxon>
        <taxon>Lachnospiraceae</taxon>
    </lineage>
</organism>
<protein>
    <submittedName>
        <fullName evidence="1">Uncharacterized protein</fullName>
    </submittedName>
</protein>
<proteinExistence type="predicted"/>
<dbReference type="Pfam" id="PF24389">
    <property type="entry name" value="ORC-CDC6-like"/>
    <property type="match status" value="1"/>
</dbReference>
<dbReference type="RefSeq" id="WP_074650076.1">
    <property type="nucleotide sequence ID" value="NZ_FOIL01000042.1"/>
</dbReference>
<dbReference type="InterPro" id="IPR056955">
    <property type="entry name" value="ORC-CDC6-like"/>
</dbReference>